<proteinExistence type="predicted"/>
<protein>
    <recommendedName>
        <fullName evidence="3">Starch-binding associating with outer membrane</fullName>
    </recommendedName>
</protein>
<reference evidence="1" key="2">
    <citation type="submission" date="2020-09" db="EMBL/GenBank/DDBJ databases">
        <authorList>
            <person name="Sun Q."/>
            <person name="Kim S."/>
        </authorList>
    </citation>
    <scope>NUCLEOTIDE SEQUENCE</scope>
    <source>
        <strain evidence="1">KCTC 12368</strain>
    </source>
</reference>
<keyword evidence="2" id="KW-1185">Reference proteome</keyword>
<accession>A0A918Q0X1</accession>
<gene>
    <name evidence="1" type="ORF">GCM10007049_22480</name>
</gene>
<dbReference type="InterPro" id="IPR041662">
    <property type="entry name" value="SusD-like_2"/>
</dbReference>
<sequence length="546" mass="62157">MSLAATVSCTQDFAEINTDPSIVTDPDIKFLFTYSEDKLMTYQGSEWVWENMEHLMRYTQHVSASPYELTNNVNSRYNSFYRNIIPNLMEVRRQMEAKGDPEVYQNMKVVTYVLEVIQAMKATDMSGSMPYTEAGEGRYEVNFAPKYDEQQLLFSTWLEQLDLAIATLTLNMDREQLSYGTADLYYQSDWENWIKLANTLKLRIAVRVENQTPDLTRKIFGEVMAHPVGPIDSNESQMMFTHDNYTPFGNGGDILYRSTRFGTMSIVDFLKQSNDPRLGIYFSPNDLVGDYQQSLDDNGVTLPDFIDPNDPLIEYQGGPADWTVAPDIAIYFSNPLVSGSDRFFLMSVANQKFFSPKMNSSSGVWKDAVVSHAESCFYIAELMAKGYGTGTASDIAKWYNQGITASIQTMNEIAVAAMSTTAFDGNGQAVIEAYLAQPSIQLTGSDVLEKIYVQQYLNFYRQPNEGFVFCRRTGYPKNSSTYYAREEFNEVIPRRFWLPDPGEVNRDNWMQAMDQQGFTPLSQDVIDLNSQRIWYDKNAPAFGQGQ</sequence>
<dbReference type="SUPFAM" id="SSF48452">
    <property type="entry name" value="TPR-like"/>
    <property type="match status" value="1"/>
</dbReference>
<dbReference type="Proteomes" id="UP000619457">
    <property type="component" value="Unassembled WGS sequence"/>
</dbReference>
<dbReference type="InterPro" id="IPR011990">
    <property type="entry name" value="TPR-like_helical_dom_sf"/>
</dbReference>
<name>A0A918Q0X1_9BACT</name>
<dbReference type="Pfam" id="PF12771">
    <property type="entry name" value="SusD-like_2"/>
    <property type="match status" value="2"/>
</dbReference>
<organism evidence="1 2">
    <name type="scientific">Echinicola pacifica</name>
    <dbReference type="NCBI Taxonomy" id="346377"/>
    <lineage>
        <taxon>Bacteria</taxon>
        <taxon>Pseudomonadati</taxon>
        <taxon>Bacteroidota</taxon>
        <taxon>Cytophagia</taxon>
        <taxon>Cytophagales</taxon>
        <taxon>Cyclobacteriaceae</taxon>
        <taxon>Echinicola</taxon>
    </lineage>
</organism>
<reference evidence="1" key="1">
    <citation type="journal article" date="2014" name="Int. J. Syst. Evol. Microbiol.">
        <title>Complete genome sequence of Corynebacterium casei LMG S-19264T (=DSM 44701T), isolated from a smear-ripened cheese.</title>
        <authorList>
            <consortium name="US DOE Joint Genome Institute (JGI-PGF)"/>
            <person name="Walter F."/>
            <person name="Albersmeier A."/>
            <person name="Kalinowski J."/>
            <person name="Ruckert C."/>
        </authorList>
    </citation>
    <scope>NUCLEOTIDE SEQUENCE</scope>
    <source>
        <strain evidence="1">KCTC 12368</strain>
    </source>
</reference>
<dbReference type="EMBL" id="BMWX01000003">
    <property type="protein sequence ID" value="GGZ28915.1"/>
    <property type="molecule type" value="Genomic_DNA"/>
</dbReference>
<evidence type="ECO:0000313" key="1">
    <source>
        <dbReference type="EMBL" id="GGZ28915.1"/>
    </source>
</evidence>
<dbReference type="AlphaFoldDB" id="A0A918Q0X1"/>
<evidence type="ECO:0008006" key="3">
    <source>
        <dbReference type="Google" id="ProtNLM"/>
    </source>
</evidence>
<evidence type="ECO:0000313" key="2">
    <source>
        <dbReference type="Proteomes" id="UP000619457"/>
    </source>
</evidence>
<comment type="caution">
    <text evidence="1">The sequence shown here is derived from an EMBL/GenBank/DDBJ whole genome shotgun (WGS) entry which is preliminary data.</text>
</comment>
<dbReference type="Gene3D" id="1.25.40.390">
    <property type="match status" value="1"/>
</dbReference>